<dbReference type="InterPro" id="IPR001789">
    <property type="entry name" value="Sig_transdc_resp-reg_receiver"/>
</dbReference>
<dbReference type="InterPro" id="IPR036388">
    <property type="entry name" value="WH-like_DNA-bd_sf"/>
</dbReference>
<keyword evidence="3" id="KW-0805">Transcription regulation</keyword>
<proteinExistence type="predicted"/>
<evidence type="ECO:0000256" key="2">
    <source>
        <dbReference type="ARBA" id="ARBA00023012"/>
    </source>
</evidence>
<feature type="region of interest" description="Disordered" evidence="8">
    <location>
        <begin position="238"/>
        <end position="266"/>
    </location>
</feature>
<gene>
    <name evidence="11" type="ORF">FHX74_001563</name>
</gene>
<dbReference type="FunFam" id="3.40.50.2300:FF:000001">
    <property type="entry name" value="DNA-binding response regulator PhoB"/>
    <property type="match status" value="1"/>
</dbReference>
<evidence type="ECO:0000313" key="11">
    <source>
        <dbReference type="EMBL" id="MBA8793958.1"/>
    </source>
</evidence>
<keyword evidence="2" id="KW-0902">Two-component regulatory system</keyword>
<dbReference type="SMART" id="SM00448">
    <property type="entry name" value="REC"/>
    <property type="match status" value="1"/>
</dbReference>
<dbReference type="InterPro" id="IPR039420">
    <property type="entry name" value="WalR-like"/>
</dbReference>
<dbReference type="AlphaFoldDB" id="A0A7W3IRJ9"/>
<evidence type="ECO:0000256" key="4">
    <source>
        <dbReference type="ARBA" id="ARBA00023125"/>
    </source>
</evidence>
<keyword evidence="1 6" id="KW-0597">Phosphoprotein</keyword>
<feature type="domain" description="Response regulatory" evidence="9">
    <location>
        <begin position="7"/>
        <end position="120"/>
    </location>
</feature>
<reference evidence="11 12" key="1">
    <citation type="submission" date="2020-07" db="EMBL/GenBank/DDBJ databases">
        <title>Sequencing the genomes of 1000 actinobacteria strains.</title>
        <authorList>
            <person name="Klenk H.-P."/>
        </authorList>
    </citation>
    <scope>NUCLEOTIDE SEQUENCE [LARGE SCALE GENOMIC DNA]</scope>
    <source>
        <strain evidence="11 12">DSM 100723</strain>
    </source>
</reference>
<evidence type="ECO:0000313" key="12">
    <source>
        <dbReference type="Proteomes" id="UP000523079"/>
    </source>
</evidence>
<dbReference type="InterPro" id="IPR001867">
    <property type="entry name" value="OmpR/PhoB-type_DNA-bd"/>
</dbReference>
<protein>
    <submittedName>
        <fullName evidence="11">DNA-binding response OmpR family regulator</fullName>
    </submittedName>
</protein>
<feature type="modified residue" description="4-aspartylphosphate" evidence="6">
    <location>
        <position position="56"/>
    </location>
</feature>
<feature type="domain" description="OmpR/PhoB-type" evidence="10">
    <location>
        <begin position="140"/>
        <end position="238"/>
    </location>
</feature>
<dbReference type="RefSeq" id="WP_182559494.1">
    <property type="nucleotide sequence ID" value="NZ_JACGWT010000002.1"/>
</dbReference>
<evidence type="ECO:0000256" key="1">
    <source>
        <dbReference type="ARBA" id="ARBA00022553"/>
    </source>
</evidence>
<dbReference type="FunFam" id="1.10.10.10:FF:000018">
    <property type="entry name" value="DNA-binding response regulator ResD"/>
    <property type="match status" value="1"/>
</dbReference>
<dbReference type="GO" id="GO:0000156">
    <property type="term" value="F:phosphorelay response regulator activity"/>
    <property type="evidence" value="ECO:0007669"/>
    <property type="project" value="TreeGrafter"/>
</dbReference>
<dbReference type="PANTHER" id="PTHR48111:SF4">
    <property type="entry name" value="DNA-BINDING DUAL TRANSCRIPTIONAL REGULATOR OMPR"/>
    <property type="match status" value="1"/>
</dbReference>
<dbReference type="PROSITE" id="PS51755">
    <property type="entry name" value="OMPR_PHOB"/>
    <property type="match status" value="1"/>
</dbReference>
<dbReference type="SMART" id="SM00862">
    <property type="entry name" value="Trans_reg_C"/>
    <property type="match status" value="1"/>
</dbReference>
<evidence type="ECO:0000256" key="7">
    <source>
        <dbReference type="PROSITE-ProRule" id="PRU01091"/>
    </source>
</evidence>
<accession>A0A7W3IRJ9</accession>
<evidence type="ECO:0000256" key="8">
    <source>
        <dbReference type="SAM" id="MobiDB-lite"/>
    </source>
</evidence>
<keyword evidence="12" id="KW-1185">Reference proteome</keyword>
<feature type="compositionally biased region" description="Acidic residues" evidence="8">
    <location>
        <begin position="256"/>
        <end position="266"/>
    </location>
</feature>
<evidence type="ECO:0000256" key="3">
    <source>
        <dbReference type="ARBA" id="ARBA00023015"/>
    </source>
</evidence>
<dbReference type="Proteomes" id="UP000523079">
    <property type="component" value="Unassembled WGS sequence"/>
</dbReference>
<dbReference type="GO" id="GO:0000976">
    <property type="term" value="F:transcription cis-regulatory region binding"/>
    <property type="evidence" value="ECO:0007669"/>
    <property type="project" value="TreeGrafter"/>
</dbReference>
<dbReference type="Gene3D" id="6.10.250.690">
    <property type="match status" value="1"/>
</dbReference>
<sequence>MREGVFQVLVVDDDANVRDVLRRYLIKAGHRVREAADGPTAIEVLRTADVDLVVLDLMLPGLGGLEVCRTLRAESDVGIVMLTALGSEDDRIAGLELGADDYVTKPFSPREVTLRVGRLLERTRSAATGRRADPGSDPTASPLVDGDLVVSPAARTATRAGRPLALTGREFDLLCYLLRHPDQALTRQQLMKDVWEWDFGDESTVTVHARRLREKIENDPARPVRLLTVWGRGYRYHPVDADPADGPARPIAPAASDDDDQEGGRR</sequence>
<dbReference type="GO" id="GO:0006355">
    <property type="term" value="P:regulation of DNA-templated transcription"/>
    <property type="evidence" value="ECO:0007669"/>
    <property type="project" value="InterPro"/>
</dbReference>
<dbReference type="GO" id="GO:0005829">
    <property type="term" value="C:cytosol"/>
    <property type="evidence" value="ECO:0007669"/>
    <property type="project" value="TreeGrafter"/>
</dbReference>
<dbReference type="Gene3D" id="1.10.10.10">
    <property type="entry name" value="Winged helix-like DNA-binding domain superfamily/Winged helix DNA-binding domain"/>
    <property type="match status" value="1"/>
</dbReference>
<dbReference type="CDD" id="cd00383">
    <property type="entry name" value="trans_reg_C"/>
    <property type="match status" value="1"/>
</dbReference>
<keyword evidence="4 7" id="KW-0238">DNA-binding</keyword>
<feature type="DNA-binding region" description="OmpR/PhoB-type" evidence="7">
    <location>
        <begin position="140"/>
        <end position="238"/>
    </location>
</feature>
<dbReference type="PANTHER" id="PTHR48111">
    <property type="entry name" value="REGULATOR OF RPOS"/>
    <property type="match status" value="1"/>
</dbReference>
<dbReference type="CDD" id="cd17574">
    <property type="entry name" value="REC_OmpR"/>
    <property type="match status" value="1"/>
</dbReference>
<dbReference type="Pfam" id="PF00072">
    <property type="entry name" value="Response_reg"/>
    <property type="match status" value="1"/>
</dbReference>
<dbReference type="Gene3D" id="3.40.50.2300">
    <property type="match status" value="1"/>
</dbReference>
<dbReference type="EMBL" id="JACGWT010000002">
    <property type="protein sequence ID" value="MBA8793958.1"/>
    <property type="molecule type" value="Genomic_DNA"/>
</dbReference>
<evidence type="ECO:0000259" key="9">
    <source>
        <dbReference type="PROSITE" id="PS50110"/>
    </source>
</evidence>
<dbReference type="InterPro" id="IPR011006">
    <property type="entry name" value="CheY-like_superfamily"/>
</dbReference>
<organism evidence="11 12">
    <name type="scientific">Microlunatus kandeliicorticis</name>
    <dbReference type="NCBI Taxonomy" id="1759536"/>
    <lineage>
        <taxon>Bacteria</taxon>
        <taxon>Bacillati</taxon>
        <taxon>Actinomycetota</taxon>
        <taxon>Actinomycetes</taxon>
        <taxon>Propionibacteriales</taxon>
        <taxon>Propionibacteriaceae</taxon>
        <taxon>Microlunatus</taxon>
    </lineage>
</organism>
<dbReference type="Pfam" id="PF00486">
    <property type="entry name" value="Trans_reg_C"/>
    <property type="match status" value="1"/>
</dbReference>
<dbReference type="GO" id="GO:0032993">
    <property type="term" value="C:protein-DNA complex"/>
    <property type="evidence" value="ECO:0007669"/>
    <property type="project" value="TreeGrafter"/>
</dbReference>
<name>A0A7W3IRJ9_9ACTN</name>
<dbReference type="PROSITE" id="PS50110">
    <property type="entry name" value="RESPONSE_REGULATORY"/>
    <property type="match status" value="1"/>
</dbReference>
<comment type="caution">
    <text evidence="11">The sequence shown here is derived from an EMBL/GenBank/DDBJ whole genome shotgun (WGS) entry which is preliminary data.</text>
</comment>
<evidence type="ECO:0000256" key="6">
    <source>
        <dbReference type="PROSITE-ProRule" id="PRU00169"/>
    </source>
</evidence>
<evidence type="ECO:0000256" key="5">
    <source>
        <dbReference type="ARBA" id="ARBA00023163"/>
    </source>
</evidence>
<evidence type="ECO:0000259" key="10">
    <source>
        <dbReference type="PROSITE" id="PS51755"/>
    </source>
</evidence>
<keyword evidence="5" id="KW-0804">Transcription</keyword>
<dbReference type="SUPFAM" id="SSF52172">
    <property type="entry name" value="CheY-like"/>
    <property type="match status" value="1"/>
</dbReference>